<accession>A0AAW0CMK9</accession>
<feature type="region of interest" description="Disordered" evidence="1">
    <location>
        <begin position="110"/>
        <end position="142"/>
    </location>
</feature>
<reference evidence="2 3" key="1">
    <citation type="journal article" date="2024" name="J Genomics">
        <title>Draft genome sequencing and assembly of Favolaschia claudopus CIRM-BRFM 2984 isolated from oak limbs.</title>
        <authorList>
            <person name="Navarro D."/>
            <person name="Drula E."/>
            <person name="Chaduli D."/>
            <person name="Cazenave R."/>
            <person name="Ahrendt S."/>
            <person name="Wang J."/>
            <person name="Lipzen A."/>
            <person name="Daum C."/>
            <person name="Barry K."/>
            <person name="Grigoriev I.V."/>
            <person name="Favel A."/>
            <person name="Rosso M.N."/>
            <person name="Martin F."/>
        </authorList>
    </citation>
    <scope>NUCLEOTIDE SEQUENCE [LARGE SCALE GENOMIC DNA]</scope>
    <source>
        <strain evidence="2 3">CIRM-BRFM 2984</strain>
    </source>
</reference>
<dbReference type="AlphaFoldDB" id="A0AAW0CMK9"/>
<evidence type="ECO:0000313" key="2">
    <source>
        <dbReference type="EMBL" id="KAK7041057.1"/>
    </source>
</evidence>
<evidence type="ECO:0000256" key="1">
    <source>
        <dbReference type="SAM" id="MobiDB-lite"/>
    </source>
</evidence>
<comment type="caution">
    <text evidence="2">The sequence shown here is derived from an EMBL/GenBank/DDBJ whole genome shotgun (WGS) entry which is preliminary data.</text>
</comment>
<feature type="region of interest" description="Disordered" evidence="1">
    <location>
        <begin position="352"/>
        <end position="376"/>
    </location>
</feature>
<feature type="compositionally biased region" description="Basic and acidic residues" evidence="1">
    <location>
        <begin position="365"/>
        <end position="376"/>
    </location>
</feature>
<name>A0AAW0CMK9_9AGAR</name>
<keyword evidence="3" id="KW-1185">Reference proteome</keyword>
<dbReference type="Proteomes" id="UP001362999">
    <property type="component" value="Unassembled WGS sequence"/>
</dbReference>
<gene>
    <name evidence="2" type="ORF">R3P38DRAFT_3348757</name>
</gene>
<dbReference type="EMBL" id="JAWWNJ010000014">
    <property type="protein sequence ID" value="KAK7041057.1"/>
    <property type="molecule type" value="Genomic_DNA"/>
</dbReference>
<protein>
    <submittedName>
        <fullName evidence="2">Uncharacterized protein</fullName>
    </submittedName>
</protein>
<organism evidence="2 3">
    <name type="scientific">Favolaschia claudopus</name>
    <dbReference type="NCBI Taxonomy" id="2862362"/>
    <lineage>
        <taxon>Eukaryota</taxon>
        <taxon>Fungi</taxon>
        <taxon>Dikarya</taxon>
        <taxon>Basidiomycota</taxon>
        <taxon>Agaricomycotina</taxon>
        <taxon>Agaricomycetes</taxon>
        <taxon>Agaricomycetidae</taxon>
        <taxon>Agaricales</taxon>
        <taxon>Marasmiineae</taxon>
        <taxon>Mycenaceae</taxon>
        <taxon>Favolaschia</taxon>
    </lineage>
</organism>
<sequence>MDSAMLKPGLDHCAVNHAVRGTPVRRRETFQDANNPATFAYENYFSVNPTHPPHHSTSYPLFSESSALRMLPADRAGNTAAAPSAPLSSTFSEPISRVGLICPQGDNILPDSSTSLHIPAESENPGTSRDGPFPSAGHSRPAMPLSSVMAEWVFGARRLEEENMRLHNELQQQMNIISALRNHEKHAQETAVRVAEEHAEVLAHNNTTQTRLWNERQMHWAESNRLRNECDVLGSQATALRTALADRTAELASCGSELTVMKRLNVDLASHVRYLTEMIDARGHGGERQELETCLAAASSDSPIQVKEESDSTDPLYEQVELRCQPKPNLTIAPIGPNTKLSLRVGMLPSDFDTGKPKAKRRRSWEKYETDAGGDHPISEARAGLIPVVHGQTMVVTKNYFVAKLEHNAKQEANLPASSGA</sequence>
<evidence type="ECO:0000313" key="3">
    <source>
        <dbReference type="Proteomes" id="UP001362999"/>
    </source>
</evidence>
<proteinExistence type="predicted"/>